<proteinExistence type="predicted"/>
<evidence type="ECO:0000259" key="3">
    <source>
        <dbReference type="Pfam" id="PF24841"/>
    </source>
</evidence>
<feature type="compositionally biased region" description="Acidic residues" evidence="1">
    <location>
        <begin position="53"/>
        <end position="75"/>
    </location>
</feature>
<keyword evidence="2" id="KW-0472">Membrane</keyword>
<accession>A0A066WH36</accession>
<evidence type="ECO:0000313" key="4">
    <source>
        <dbReference type="EMBL" id="KDN53141.1"/>
    </source>
</evidence>
<dbReference type="EMBL" id="JMSN01000004">
    <property type="protein sequence ID" value="KDN53141.1"/>
    <property type="molecule type" value="Genomic_DNA"/>
</dbReference>
<dbReference type="InParanoid" id="A0A066WH36"/>
<feature type="transmembrane region" description="Helical" evidence="2">
    <location>
        <begin position="107"/>
        <end position="125"/>
    </location>
</feature>
<feature type="region of interest" description="Disordered" evidence="1">
    <location>
        <begin position="34"/>
        <end position="77"/>
    </location>
</feature>
<keyword evidence="2" id="KW-1133">Transmembrane helix</keyword>
<dbReference type="STRING" id="1037660.A0A066WH36"/>
<dbReference type="PANTHER" id="PTHR37846">
    <property type="entry name" value="YALI0B21296P"/>
    <property type="match status" value="1"/>
</dbReference>
<dbReference type="Proteomes" id="UP000027361">
    <property type="component" value="Unassembled WGS sequence"/>
</dbReference>
<name>A0A066WH36_TILAU</name>
<dbReference type="OrthoDB" id="5597489at2759"/>
<feature type="transmembrane region" description="Helical" evidence="2">
    <location>
        <begin position="205"/>
        <end position="231"/>
    </location>
</feature>
<sequence>MGKIEEVIPDEEIERLAQQSGIYERLPADFVPFKPGVEQRQTAQAHAWANYSDSEEDEPDDDSDSGDDGEDDYGADEYSVQGTSAQQVMEDANRDGMNPQVEEAFDVIIWTMPFGFLFLLLDIMIQQQYAQHPSFLGEMTKMLANVPILGTFVYITMPKKGKDQPLLQAGLFLVGILSGCSFLWVMAKSDWEVVMRRTPPLGTVWVYSIVRLHLFPACVSLAIVAAFVRFADLNLRIFNM</sequence>
<dbReference type="GeneID" id="25266311"/>
<dbReference type="PANTHER" id="PTHR37846:SF1">
    <property type="entry name" value="DEACETYLASE-LIKE PROTEIN"/>
    <property type="match status" value="1"/>
</dbReference>
<dbReference type="HOGENOM" id="CLU_074873_1_0_1"/>
<evidence type="ECO:0000256" key="1">
    <source>
        <dbReference type="SAM" id="MobiDB-lite"/>
    </source>
</evidence>
<evidence type="ECO:0000313" key="5">
    <source>
        <dbReference type="Proteomes" id="UP000027361"/>
    </source>
</evidence>
<feature type="domain" description="DUF7719" evidence="3">
    <location>
        <begin position="168"/>
        <end position="233"/>
    </location>
</feature>
<dbReference type="RefSeq" id="XP_013245980.1">
    <property type="nucleotide sequence ID" value="XM_013390526.1"/>
</dbReference>
<protein>
    <recommendedName>
        <fullName evidence="3">DUF7719 domain-containing protein</fullName>
    </recommendedName>
</protein>
<evidence type="ECO:0000256" key="2">
    <source>
        <dbReference type="SAM" id="Phobius"/>
    </source>
</evidence>
<keyword evidence="5" id="KW-1185">Reference proteome</keyword>
<reference evidence="4 5" key="1">
    <citation type="submission" date="2014-05" db="EMBL/GenBank/DDBJ databases">
        <title>Draft genome sequence of a rare smut relative, Tilletiaria anomala UBC 951.</title>
        <authorList>
            <consortium name="DOE Joint Genome Institute"/>
            <person name="Toome M."/>
            <person name="Kuo A."/>
            <person name="Henrissat B."/>
            <person name="Lipzen A."/>
            <person name="Tritt A."/>
            <person name="Yoshinaga Y."/>
            <person name="Zane M."/>
            <person name="Barry K."/>
            <person name="Grigoriev I.V."/>
            <person name="Spatafora J.W."/>
            <person name="Aimea M.C."/>
        </authorList>
    </citation>
    <scope>NUCLEOTIDE SEQUENCE [LARGE SCALE GENOMIC DNA]</scope>
    <source>
        <strain evidence="4 5">UBC 951</strain>
    </source>
</reference>
<feature type="transmembrane region" description="Helical" evidence="2">
    <location>
        <begin position="166"/>
        <end position="185"/>
    </location>
</feature>
<dbReference type="AlphaFoldDB" id="A0A066WH36"/>
<keyword evidence="2" id="KW-0812">Transmembrane</keyword>
<comment type="caution">
    <text evidence="4">The sequence shown here is derived from an EMBL/GenBank/DDBJ whole genome shotgun (WGS) entry which is preliminary data.</text>
</comment>
<dbReference type="OMA" id="IWTMPFG"/>
<gene>
    <name evidence="4" type="ORF">K437DRAFT_271924</name>
</gene>
<dbReference type="InterPro" id="IPR056136">
    <property type="entry name" value="DUF7719"/>
</dbReference>
<dbReference type="Pfam" id="PF24841">
    <property type="entry name" value="DUF7719"/>
    <property type="match status" value="1"/>
</dbReference>
<organism evidence="4 5">
    <name type="scientific">Tilletiaria anomala (strain ATCC 24038 / CBS 436.72 / UBC 951)</name>
    <dbReference type="NCBI Taxonomy" id="1037660"/>
    <lineage>
        <taxon>Eukaryota</taxon>
        <taxon>Fungi</taxon>
        <taxon>Dikarya</taxon>
        <taxon>Basidiomycota</taxon>
        <taxon>Ustilaginomycotina</taxon>
        <taxon>Exobasidiomycetes</taxon>
        <taxon>Georgefischeriales</taxon>
        <taxon>Tilletiariaceae</taxon>
        <taxon>Tilletiaria</taxon>
    </lineage>
</organism>